<dbReference type="KEGG" id="pabo:BCY86_05810"/>
<gene>
    <name evidence="1" type="ORF">BCY86_05810</name>
</gene>
<evidence type="ECO:0000313" key="2">
    <source>
        <dbReference type="Proteomes" id="UP000185544"/>
    </source>
</evidence>
<accession>A0A1L6MXF4</accession>
<evidence type="ECO:0000313" key="1">
    <source>
        <dbReference type="EMBL" id="APS00253.1"/>
    </source>
</evidence>
<dbReference type="AlphaFoldDB" id="A0A1L6MXF4"/>
<keyword evidence="2" id="KW-1185">Reference proteome</keyword>
<dbReference type="RefSeq" id="WP_075276917.1">
    <property type="nucleotide sequence ID" value="NZ_CP016908.1"/>
</dbReference>
<dbReference type="EMBL" id="CP016908">
    <property type="protein sequence ID" value="APS00253.1"/>
    <property type="molecule type" value="Genomic_DNA"/>
</dbReference>
<dbReference type="Proteomes" id="UP000185544">
    <property type="component" value="Chromosome"/>
</dbReference>
<name>A0A1L6MXF4_9BACT</name>
<organism evidence="1 2">
    <name type="scientific">Pajaroellobacter abortibovis</name>
    <dbReference type="NCBI Taxonomy" id="1882918"/>
    <lineage>
        <taxon>Bacteria</taxon>
        <taxon>Pseudomonadati</taxon>
        <taxon>Myxococcota</taxon>
        <taxon>Polyangia</taxon>
        <taxon>Polyangiales</taxon>
        <taxon>Polyangiaceae</taxon>
    </lineage>
</organism>
<protein>
    <submittedName>
        <fullName evidence="1">Uncharacterized protein</fullName>
    </submittedName>
</protein>
<reference evidence="1 2" key="1">
    <citation type="submission" date="2016-08" db="EMBL/GenBank/DDBJ databases">
        <title>Identification and validation of antigenic proteins from Pajaroellobacter abortibovis using de-novo genome sequence assembly and reverse vaccinology.</title>
        <authorList>
            <person name="Welly B.T."/>
            <person name="Miller M.R."/>
            <person name="Stott J.L."/>
            <person name="Blanchard M.T."/>
            <person name="Islas-Trejo A.D."/>
            <person name="O'Rourke S.M."/>
            <person name="Young A.E."/>
            <person name="Medrano J.F."/>
            <person name="Van Eenennaam A.L."/>
        </authorList>
    </citation>
    <scope>NUCLEOTIDE SEQUENCE [LARGE SCALE GENOMIC DNA]</scope>
    <source>
        <strain evidence="1 2">BTF92-0548A/99-0131</strain>
    </source>
</reference>
<proteinExistence type="predicted"/>
<dbReference type="STRING" id="1882918.BCY86_05810"/>
<sequence>MGRGLDGAVTLGGGTESKPKIVNRYAQVTEIPDSKTLTVVLRSDNSPDAVDFEAGRMIMVWQAAGYDYTPPDKALADKPADDLYQQKIPLDGKSKRVYEYAVIQEAQAG</sequence>